<dbReference type="GO" id="GO:0008973">
    <property type="term" value="F:phosphopentomutase activity"/>
    <property type="evidence" value="ECO:0007669"/>
    <property type="project" value="UniProtKB-UniRule"/>
</dbReference>
<feature type="domain" description="Metalloenzyme" evidence="8">
    <location>
        <begin position="233"/>
        <end position="371"/>
    </location>
</feature>
<feature type="binding site" evidence="6">
    <location>
        <position position="321"/>
    </location>
    <ligand>
        <name>Mn(2+)</name>
        <dbReference type="ChEBI" id="CHEBI:29035"/>
        <label>1</label>
    </ligand>
</feature>
<dbReference type="GO" id="GO:0043094">
    <property type="term" value="P:metabolic compound salvage"/>
    <property type="evidence" value="ECO:0007669"/>
    <property type="project" value="UniProtKB-UniRule"/>
</dbReference>
<comment type="function">
    <text evidence="6">Isomerase that catalyzes the conversion of deoxy-ribose 1-phosphate (dRib-1-P) and ribose 1-phosphate (Rib-1-P) to deoxy-ribose 5-phosphate (dRib-5-P) and ribose 5-phosphate (Rib-5-P), respectively.</text>
</comment>
<dbReference type="GO" id="GO:0009117">
    <property type="term" value="P:nucleotide metabolic process"/>
    <property type="evidence" value="ECO:0007669"/>
    <property type="project" value="UniProtKB-UniRule"/>
</dbReference>
<keyword evidence="5 6" id="KW-0413">Isomerase</keyword>
<dbReference type="GO" id="GO:0030145">
    <property type="term" value="F:manganese ion binding"/>
    <property type="evidence" value="ECO:0007669"/>
    <property type="project" value="UniProtKB-UniRule"/>
</dbReference>
<comment type="caution">
    <text evidence="9">The sequence shown here is derived from an EMBL/GenBank/DDBJ whole genome shotgun (WGS) entry which is preliminary data.</text>
</comment>
<dbReference type="FunFam" id="3.30.70.1250:FF:000001">
    <property type="entry name" value="Phosphopentomutase"/>
    <property type="match status" value="1"/>
</dbReference>
<dbReference type="HAMAP" id="MF_00740">
    <property type="entry name" value="Phosphopentomut"/>
    <property type="match status" value="1"/>
</dbReference>
<comment type="catalytic activity">
    <reaction evidence="6">
        <text>alpha-D-ribose 1-phosphate = D-ribose 5-phosphate</text>
        <dbReference type="Rhea" id="RHEA:18793"/>
        <dbReference type="ChEBI" id="CHEBI:57720"/>
        <dbReference type="ChEBI" id="CHEBI:78346"/>
        <dbReference type="EC" id="5.4.2.7"/>
    </reaction>
</comment>
<dbReference type="GO" id="GO:0005829">
    <property type="term" value="C:cytosol"/>
    <property type="evidence" value="ECO:0007669"/>
    <property type="project" value="TreeGrafter"/>
</dbReference>
<dbReference type="EMBL" id="DTEN01000176">
    <property type="protein sequence ID" value="HGI74907.1"/>
    <property type="molecule type" value="Genomic_DNA"/>
</dbReference>
<evidence type="ECO:0000256" key="6">
    <source>
        <dbReference type="HAMAP-Rule" id="MF_00740"/>
    </source>
</evidence>
<dbReference type="UniPathway" id="UPA00087">
    <property type="reaction ID" value="UER00173"/>
</dbReference>
<dbReference type="Pfam" id="PF01676">
    <property type="entry name" value="Metalloenzyme"/>
    <property type="match status" value="1"/>
</dbReference>
<evidence type="ECO:0000256" key="7">
    <source>
        <dbReference type="NCBIfam" id="TIGR01696"/>
    </source>
</evidence>
<name>A0A7V3YLJ5_9BACT</name>
<dbReference type="AlphaFoldDB" id="A0A7V3YLJ5"/>
<dbReference type="InterPro" id="IPR017850">
    <property type="entry name" value="Alkaline_phosphatase_core_sf"/>
</dbReference>
<feature type="binding site" evidence="6">
    <location>
        <position position="320"/>
    </location>
    <ligand>
        <name>Mn(2+)</name>
        <dbReference type="ChEBI" id="CHEBI:29035"/>
        <label>1</label>
    </ligand>
</feature>
<dbReference type="EC" id="5.4.2.7" evidence="6 7"/>
<dbReference type="CDD" id="cd16009">
    <property type="entry name" value="PPM"/>
    <property type="match status" value="1"/>
</dbReference>
<dbReference type="InterPro" id="IPR010045">
    <property type="entry name" value="DeoB"/>
</dbReference>
<dbReference type="GO" id="GO:0006015">
    <property type="term" value="P:5-phosphoribose 1-diphosphate biosynthetic process"/>
    <property type="evidence" value="ECO:0007669"/>
    <property type="project" value="UniProtKB-UniPathway"/>
</dbReference>
<dbReference type="NCBIfam" id="TIGR01696">
    <property type="entry name" value="deoB"/>
    <property type="match status" value="1"/>
</dbReference>
<organism evidence="9">
    <name type="scientific">Candidatus Caldatribacterium californiense</name>
    <dbReference type="NCBI Taxonomy" id="1454726"/>
    <lineage>
        <taxon>Bacteria</taxon>
        <taxon>Pseudomonadati</taxon>
        <taxon>Atribacterota</taxon>
        <taxon>Atribacteria</taxon>
        <taxon>Atribacterales</taxon>
        <taxon>Candidatus Caldatribacteriaceae</taxon>
        <taxon>Candidatus Caldatribacterium</taxon>
    </lineage>
</organism>
<feature type="binding site" evidence="6">
    <location>
        <position position="279"/>
    </location>
    <ligand>
        <name>Mn(2+)</name>
        <dbReference type="ChEBI" id="CHEBI:29035"/>
        <label>2</label>
    </ligand>
</feature>
<dbReference type="GO" id="GO:0000287">
    <property type="term" value="F:magnesium ion binding"/>
    <property type="evidence" value="ECO:0007669"/>
    <property type="project" value="UniProtKB-UniRule"/>
</dbReference>
<dbReference type="Gene3D" id="3.40.720.10">
    <property type="entry name" value="Alkaline Phosphatase, subunit A"/>
    <property type="match status" value="1"/>
</dbReference>
<dbReference type="NCBIfam" id="NF003766">
    <property type="entry name" value="PRK05362.1"/>
    <property type="match status" value="1"/>
</dbReference>
<dbReference type="SUPFAM" id="SSF143856">
    <property type="entry name" value="DeoB insert domain-like"/>
    <property type="match status" value="1"/>
</dbReference>
<comment type="catalytic activity">
    <reaction evidence="6">
        <text>2-deoxy-alpha-D-ribose 1-phosphate = 2-deoxy-D-ribose 5-phosphate</text>
        <dbReference type="Rhea" id="RHEA:27658"/>
        <dbReference type="ChEBI" id="CHEBI:57259"/>
        <dbReference type="ChEBI" id="CHEBI:62877"/>
        <dbReference type="EC" id="5.4.2.7"/>
    </reaction>
</comment>
<dbReference type="GO" id="GO:0006018">
    <property type="term" value="P:2-deoxyribose 1-phosphate catabolic process"/>
    <property type="evidence" value="ECO:0007669"/>
    <property type="project" value="UniProtKB-UniRule"/>
</dbReference>
<evidence type="ECO:0000256" key="5">
    <source>
        <dbReference type="ARBA" id="ARBA00023235"/>
    </source>
</evidence>
<dbReference type="SUPFAM" id="SSF53649">
    <property type="entry name" value="Alkaline phosphatase-like"/>
    <property type="match status" value="1"/>
</dbReference>
<keyword evidence="2 6" id="KW-0963">Cytoplasm</keyword>
<feature type="binding site" evidence="6">
    <location>
        <position position="284"/>
    </location>
    <ligand>
        <name>Mn(2+)</name>
        <dbReference type="ChEBI" id="CHEBI:29035"/>
        <label>2</label>
    </ligand>
</feature>
<reference evidence="9" key="1">
    <citation type="journal article" date="2020" name="mSystems">
        <title>Genome- and Community-Level Interaction Insights into Carbon Utilization and Element Cycling Functions of Hydrothermarchaeota in Hydrothermal Sediment.</title>
        <authorList>
            <person name="Zhou Z."/>
            <person name="Liu Y."/>
            <person name="Xu W."/>
            <person name="Pan J."/>
            <person name="Luo Z.H."/>
            <person name="Li M."/>
        </authorList>
    </citation>
    <scope>NUCLEOTIDE SEQUENCE [LARGE SCALE GENOMIC DNA]</scope>
    <source>
        <strain evidence="9">SpSt-716</strain>
    </source>
</reference>
<evidence type="ECO:0000313" key="9">
    <source>
        <dbReference type="EMBL" id="HGI74907.1"/>
    </source>
</evidence>
<evidence type="ECO:0000256" key="2">
    <source>
        <dbReference type="ARBA" id="ARBA00022490"/>
    </source>
</evidence>
<evidence type="ECO:0000256" key="4">
    <source>
        <dbReference type="ARBA" id="ARBA00023211"/>
    </source>
</evidence>
<dbReference type="PANTHER" id="PTHR21110">
    <property type="entry name" value="PHOSPHOPENTOMUTASE"/>
    <property type="match status" value="1"/>
</dbReference>
<gene>
    <name evidence="6" type="primary">deoB</name>
    <name evidence="9" type="ORF">ENU96_04440</name>
</gene>
<accession>A0A7V3YLJ5</accession>
<dbReference type="PANTHER" id="PTHR21110:SF0">
    <property type="entry name" value="PHOSPHOPENTOMUTASE"/>
    <property type="match status" value="1"/>
</dbReference>
<comment type="similarity">
    <text evidence="1 6">Belongs to the phosphopentomutase family.</text>
</comment>
<dbReference type="InterPro" id="IPR006124">
    <property type="entry name" value="Metalloenzyme"/>
</dbReference>
<feature type="binding site" evidence="6">
    <location>
        <position position="332"/>
    </location>
    <ligand>
        <name>Mn(2+)</name>
        <dbReference type="ChEBI" id="CHEBI:29035"/>
        <label>2</label>
    </ligand>
</feature>
<keyword evidence="3 6" id="KW-0479">Metal-binding</keyword>
<feature type="binding site" evidence="6">
    <location>
        <position position="7"/>
    </location>
    <ligand>
        <name>Mn(2+)</name>
        <dbReference type="ChEBI" id="CHEBI:29035"/>
        <label>1</label>
    </ligand>
</feature>
<evidence type="ECO:0000256" key="3">
    <source>
        <dbReference type="ARBA" id="ARBA00022723"/>
    </source>
</evidence>
<comment type="cofactor">
    <cofactor evidence="6">
        <name>Mn(2+)</name>
        <dbReference type="ChEBI" id="CHEBI:29035"/>
    </cofactor>
    <text evidence="6">Binds 2 manganese ions.</text>
</comment>
<dbReference type="Gene3D" id="3.30.70.1250">
    <property type="entry name" value="Phosphopentomutase"/>
    <property type="match status" value="1"/>
</dbReference>
<dbReference type="InterPro" id="IPR024052">
    <property type="entry name" value="Phosphopentomutase_DeoB_cap_sf"/>
</dbReference>
<evidence type="ECO:0000256" key="1">
    <source>
        <dbReference type="ARBA" id="ARBA00010373"/>
    </source>
</evidence>
<comment type="pathway">
    <text evidence="6">Carbohydrate degradation; 2-deoxy-D-ribose 1-phosphate degradation; D-glyceraldehyde 3-phosphate and acetaldehyde from 2-deoxy-alpha-D-ribose 1-phosphate: step 1/2.</text>
</comment>
<comment type="subcellular location">
    <subcellularLocation>
        <location evidence="6">Cytoplasm</location>
    </subcellularLocation>
</comment>
<dbReference type="PIRSF" id="PIRSF001491">
    <property type="entry name" value="Ppentomutase"/>
    <property type="match status" value="1"/>
</dbReference>
<evidence type="ECO:0000259" key="8">
    <source>
        <dbReference type="Pfam" id="PF01676"/>
    </source>
</evidence>
<protein>
    <recommendedName>
        <fullName evidence="6 7">Phosphopentomutase</fullName>
        <ecNumber evidence="6 7">5.4.2.7</ecNumber>
    </recommendedName>
    <alternativeName>
        <fullName evidence="6">Phosphodeoxyribomutase</fullName>
    </alternativeName>
</protein>
<keyword evidence="4 6" id="KW-0464">Manganese</keyword>
<sequence>MFIALLDGVGVGALPDAHLYGDEGSHTLRNTALAVGGLRLPNLERLGLGLFEDIPHLDRPSAPLSWYGKMLEQSPGKDTTSGHWEIAGVILERPFPVYPQGFPQDVVEKIEEVIGRPVLGNKPASGTAIIEELGEEHLRTGFPIVYTSADSVLQIAAHEEVIPLSELYAMCERVRAIMTGEHAVARVIARPFSGEPGAFYRTPHRRDFSLPPPRETILDVLSQKGKKVVGIGKIRDIFAGQGITESFPTKNNEETFATLQKMVPRGDVALVWANFNDFDTLYGHRNNPHGFAQALEAWDRELESFLSSLGEDDILIITSDHGCDPTTPSTDHSREYALLLAFSPRTPRGGCLGIRKTFADVAATVAELFEVRWHGPGESFAPYLVSR</sequence>
<proteinExistence type="inferred from homology"/>